<dbReference type="Proteomes" id="UP000037696">
    <property type="component" value="Unassembled WGS sequence"/>
</dbReference>
<sequence>MSSEVIAIAVGFRRSILAVERYCNGSKGGLDDDCINLARSPEEGGASRDCNSSFNLSASNNIESPYQKRSRDTPWTIWFYSEDNMFRPQVRQISLHCERAKFGLSTSARQFSCTRTVAAEDQPQPSGRYIQERIDQDKRDNRKPNTRPSSATPSHRPRNPNGPPARTNQYQTRPPRVIDARSFAAARASGGEQPKIIRSPRSRNVRGGNQPPNRKPKPSAKAAKAAKGKRNGARMNAKSSENDEGEDAEAAAIDEVLQEQIIKSRPTPIRYEPQEVNYSTLKKTWPSIPTDVDSRSAAVYEKLSGLGGRVANGYIPPHELGRRLWKGQSVLFNNENEKAEALEEIKRLAQLRADRISQRKGDLMEPRNVEFSPIDAKTTKSLMATFVQGDYPTCEVGKDGHAVLGEVLKNLRNNGTYQTTGKTSQFMAKIESLVSAGRKTKSA</sequence>
<evidence type="ECO:0000256" key="1">
    <source>
        <dbReference type="SAM" id="Coils"/>
    </source>
</evidence>
<proteinExistence type="predicted"/>
<dbReference type="AlphaFoldDB" id="A0A0N0RZF9"/>
<protein>
    <submittedName>
        <fullName evidence="3">Uncharacterized protein</fullName>
    </submittedName>
</protein>
<feature type="coiled-coil region" evidence="1">
    <location>
        <begin position="331"/>
        <end position="359"/>
    </location>
</feature>
<evidence type="ECO:0000256" key="2">
    <source>
        <dbReference type="SAM" id="MobiDB-lite"/>
    </source>
</evidence>
<keyword evidence="1" id="KW-0175">Coiled coil</keyword>
<feature type="region of interest" description="Disordered" evidence="2">
    <location>
        <begin position="117"/>
        <end position="247"/>
    </location>
</feature>
<evidence type="ECO:0000313" key="4">
    <source>
        <dbReference type="Proteomes" id="UP000037696"/>
    </source>
</evidence>
<dbReference type="EMBL" id="LHQQ01000042">
    <property type="protein sequence ID" value="KOS45545.1"/>
    <property type="molecule type" value="Genomic_DNA"/>
</dbReference>
<reference evidence="3 4" key="1">
    <citation type="submission" date="2015-08" db="EMBL/GenBank/DDBJ databases">
        <title>Genome sequencing of Penicillium nordicum.</title>
        <authorList>
            <person name="Nguyen H.D."/>
            <person name="Seifert K.A."/>
        </authorList>
    </citation>
    <scope>NUCLEOTIDE SEQUENCE [LARGE SCALE GENOMIC DNA]</scope>
    <source>
        <strain evidence="3 4">DAOMC 185683</strain>
    </source>
</reference>
<keyword evidence="4" id="KW-1185">Reference proteome</keyword>
<organism evidence="3 4">
    <name type="scientific">Penicillium nordicum</name>
    <dbReference type="NCBI Taxonomy" id="229535"/>
    <lineage>
        <taxon>Eukaryota</taxon>
        <taxon>Fungi</taxon>
        <taxon>Dikarya</taxon>
        <taxon>Ascomycota</taxon>
        <taxon>Pezizomycotina</taxon>
        <taxon>Eurotiomycetes</taxon>
        <taxon>Eurotiomycetidae</taxon>
        <taxon>Eurotiales</taxon>
        <taxon>Aspergillaceae</taxon>
        <taxon>Penicillium</taxon>
    </lineage>
</organism>
<name>A0A0N0RZF9_9EURO</name>
<gene>
    <name evidence="3" type="ORF">ACN38_g3551</name>
</gene>
<feature type="compositionally biased region" description="Basic and acidic residues" evidence="2">
    <location>
        <begin position="130"/>
        <end position="143"/>
    </location>
</feature>
<feature type="compositionally biased region" description="Low complexity" evidence="2">
    <location>
        <begin position="180"/>
        <end position="191"/>
    </location>
</feature>
<evidence type="ECO:0000313" key="3">
    <source>
        <dbReference type="EMBL" id="KOS45545.1"/>
    </source>
</evidence>
<dbReference type="OrthoDB" id="5365739at2759"/>
<accession>A0A0N0RZF9</accession>
<comment type="caution">
    <text evidence="3">The sequence shown here is derived from an EMBL/GenBank/DDBJ whole genome shotgun (WGS) entry which is preliminary data.</text>
</comment>
<feature type="compositionally biased region" description="Basic residues" evidence="2">
    <location>
        <begin position="214"/>
        <end position="232"/>
    </location>
</feature>
<dbReference type="STRING" id="229535.A0A0N0RZF9"/>